<accession>A0A411HP64</accession>
<dbReference type="SUPFAM" id="SSF55874">
    <property type="entry name" value="ATPase domain of HSP90 chaperone/DNA topoisomerase II/histidine kinase"/>
    <property type="match status" value="1"/>
</dbReference>
<keyword evidence="6" id="KW-0067">ATP-binding</keyword>
<sequence>MSTSSPSLTSIPTRRRARRRFCASVTTAESHHGRPNAIRSALRKLGALSISVASLFHTSNAIKIGSCSRMLTNVPKQRPTLFRRAIGNLMDNADRYGAAPFRAMLWRDAENIHVRISDHGAGVAPELLSRLGQPFVRGDVARAGAGGGLGLSIVARCVQLHGGTLTLRNADGGGFIAEISLPRS</sequence>
<evidence type="ECO:0000256" key="1">
    <source>
        <dbReference type="ARBA" id="ARBA00000085"/>
    </source>
</evidence>
<evidence type="ECO:0000256" key="3">
    <source>
        <dbReference type="ARBA" id="ARBA00022679"/>
    </source>
</evidence>
<protein>
    <recommendedName>
        <fullName evidence="2">histidine kinase</fullName>
        <ecNumber evidence="2">2.7.13.3</ecNumber>
    </recommendedName>
</protein>
<dbReference type="InterPro" id="IPR036890">
    <property type="entry name" value="HATPase_C_sf"/>
</dbReference>
<proteinExistence type="predicted"/>
<feature type="domain" description="Histidine kinase" evidence="7">
    <location>
        <begin position="82"/>
        <end position="184"/>
    </location>
</feature>
<dbReference type="Proteomes" id="UP000291562">
    <property type="component" value="Chromosome"/>
</dbReference>
<evidence type="ECO:0000313" key="8">
    <source>
        <dbReference type="EMBL" id="QBB72252.1"/>
    </source>
</evidence>
<evidence type="ECO:0000256" key="5">
    <source>
        <dbReference type="ARBA" id="ARBA00022777"/>
    </source>
</evidence>
<evidence type="ECO:0000256" key="2">
    <source>
        <dbReference type="ARBA" id="ARBA00012438"/>
    </source>
</evidence>
<dbReference type="InterPro" id="IPR003594">
    <property type="entry name" value="HATPase_dom"/>
</dbReference>
<dbReference type="InterPro" id="IPR050980">
    <property type="entry name" value="2C_sensor_his_kinase"/>
</dbReference>
<evidence type="ECO:0000259" key="7">
    <source>
        <dbReference type="PROSITE" id="PS50109"/>
    </source>
</evidence>
<dbReference type="Pfam" id="PF02518">
    <property type="entry name" value="HATPase_c"/>
    <property type="match status" value="1"/>
</dbReference>
<keyword evidence="9" id="KW-1185">Reference proteome</keyword>
<keyword evidence="3" id="KW-0808">Transferase</keyword>
<dbReference type="OrthoDB" id="9804645at2"/>
<gene>
    <name evidence="8" type="ORF">ELE36_18805</name>
</gene>
<dbReference type="PANTHER" id="PTHR44936">
    <property type="entry name" value="SENSOR PROTEIN CREC"/>
    <property type="match status" value="1"/>
</dbReference>
<evidence type="ECO:0000256" key="4">
    <source>
        <dbReference type="ARBA" id="ARBA00022741"/>
    </source>
</evidence>
<dbReference type="PANTHER" id="PTHR44936:SF10">
    <property type="entry name" value="SENSOR PROTEIN RSTB"/>
    <property type="match status" value="1"/>
</dbReference>
<evidence type="ECO:0000256" key="6">
    <source>
        <dbReference type="ARBA" id="ARBA00022840"/>
    </source>
</evidence>
<dbReference type="Gene3D" id="3.30.565.10">
    <property type="entry name" value="Histidine kinase-like ATPase, C-terminal domain"/>
    <property type="match status" value="1"/>
</dbReference>
<dbReference type="EC" id="2.7.13.3" evidence="2"/>
<keyword evidence="4" id="KW-0547">Nucleotide-binding</keyword>
<keyword evidence="5" id="KW-0418">Kinase</keyword>
<dbReference type="InterPro" id="IPR004358">
    <property type="entry name" value="Sig_transdc_His_kin-like_C"/>
</dbReference>
<name>A0A411HP64_9GAMM</name>
<dbReference type="SMART" id="SM00387">
    <property type="entry name" value="HATPase_c"/>
    <property type="match status" value="1"/>
</dbReference>
<dbReference type="GO" id="GO:0004673">
    <property type="term" value="F:protein histidine kinase activity"/>
    <property type="evidence" value="ECO:0007669"/>
    <property type="project" value="UniProtKB-EC"/>
</dbReference>
<evidence type="ECO:0000313" key="9">
    <source>
        <dbReference type="Proteomes" id="UP000291562"/>
    </source>
</evidence>
<dbReference type="PROSITE" id="PS50109">
    <property type="entry name" value="HIS_KIN"/>
    <property type="match status" value="1"/>
</dbReference>
<dbReference type="InterPro" id="IPR005467">
    <property type="entry name" value="His_kinase_dom"/>
</dbReference>
<organism evidence="8 9">
    <name type="scientific">Pseudolysobacter antarcticus</name>
    <dbReference type="NCBI Taxonomy" id="2511995"/>
    <lineage>
        <taxon>Bacteria</taxon>
        <taxon>Pseudomonadati</taxon>
        <taxon>Pseudomonadota</taxon>
        <taxon>Gammaproteobacteria</taxon>
        <taxon>Lysobacterales</taxon>
        <taxon>Rhodanobacteraceae</taxon>
        <taxon>Pseudolysobacter</taxon>
    </lineage>
</organism>
<dbReference type="AlphaFoldDB" id="A0A411HP64"/>
<reference evidence="8 9" key="1">
    <citation type="submission" date="2019-01" db="EMBL/GenBank/DDBJ databases">
        <title>Pseudolysobacter antarctica gen. nov., sp. nov., isolated from Fildes Peninsula, Antarctica.</title>
        <authorList>
            <person name="Wei Z."/>
            <person name="Peng F."/>
        </authorList>
    </citation>
    <scope>NUCLEOTIDE SEQUENCE [LARGE SCALE GENOMIC DNA]</scope>
    <source>
        <strain evidence="8 9">AQ6-296</strain>
    </source>
</reference>
<dbReference type="GO" id="GO:0005524">
    <property type="term" value="F:ATP binding"/>
    <property type="evidence" value="ECO:0007669"/>
    <property type="project" value="UniProtKB-KW"/>
</dbReference>
<dbReference type="KEGG" id="xbc:ELE36_18805"/>
<dbReference type="PRINTS" id="PR00344">
    <property type="entry name" value="BCTRLSENSOR"/>
</dbReference>
<comment type="catalytic activity">
    <reaction evidence="1">
        <text>ATP + protein L-histidine = ADP + protein N-phospho-L-histidine.</text>
        <dbReference type="EC" id="2.7.13.3"/>
    </reaction>
</comment>
<dbReference type="EMBL" id="CP035704">
    <property type="protein sequence ID" value="QBB72252.1"/>
    <property type="molecule type" value="Genomic_DNA"/>
</dbReference>